<dbReference type="PANTHER" id="PTHR31503">
    <property type="entry name" value="VACUOLAR CALCIUM ION TRANSPORTER"/>
    <property type="match status" value="1"/>
</dbReference>
<keyword evidence="1" id="KW-0050">Antiport</keyword>
<feature type="transmembrane region" description="Helical" evidence="3">
    <location>
        <begin position="195"/>
        <end position="213"/>
    </location>
</feature>
<keyword evidence="1" id="KW-0813">Transport</keyword>
<sequence length="274" mass="30639">MPEAYLHMAAMDKALCYFIEETSEGKRRNEVEAGPGDAVQGKPSQTCCLECLVFGGLLHVHSPFELATTVWPFKIKYNKIHVDTFWNSRKKSFTIRLLQLMLNAAVASQVYLQHGLNQADCDHVKRRQRSLIQWVLKRKTTGSDIETVDFDTDGIVRNSAGIDNEAASSITRVAKDDETQRQLACYTGNTVGGSILSNMLLVLRCAFFTGGIVHYPKIQRFNQTAAIVSSGLLLMAVMGILFPTILQFTHTEVHFGKSSVGYFQQYFMFQPGSL</sequence>
<evidence type="ECO:0000313" key="4">
    <source>
        <dbReference type="EMBL" id="GJT06138.1"/>
    </source>
</evidence>
<keyword evidence="3" id="KW-1133">Transmembrane helix</keyword>
<dbReference type="EMBL" id="BQNB010012643">
    <property type="protein sequence ID" value="GJT06138.1"/>
    <property type="molecule type" value="Genomic_DNA"/>
</dbReference>
<evidence type="ECO:0000256" key="3">
    <source>
        <dbReference type="SAM" id="Phobius"/>
    </source>
</evidence>
<organism evidence="4 5">
    <name type="scientific">Tanacetum coccineum</name>
    <dbReference type="NCBI Taxonomy" id="301880"/>
    <lineage>
        <taxon>Eukaryota</taxon>
        <taxon>Viridiplantae</taxon>
        <taxon>Streptophyta</taxon>
        <taxon>Embryophyta</taxon>
        <taxon>Tracheophyta</taxon>
        <taxon>Spermatophyta</taxon>
        <taxon>Magnoliopsida</taxon>
        <taxon>eudicotyledons</taxon>
        <taxon>Gunneridae</taxon>
        <taxon>Pentapetalae</taxon>
        <taxon>asterids</taxon>
        <taxon>campanulids</taxon>
        <taxon>Asterales</taxon>
        <taxon>Asteraceae</taxon>
        <taxon>Asteroideae</taxon>
        <taxon>Anthemideae</taxon>
        <taxon>Anthemidinae</taxon>
        <taxon>Tanacetum</taxon>
    </lineage>
</organism>
<proteinExistence type="predicted"/>
<keyword evidence="3" id="KW-0812">Transmembrane</keyword>
<dbReference type="Proteomes" id="UP001151760">
    <property type="component" value="Unassembled WGS sequence"/>
</dbReference>
<evidence type="ECO:0000256" key="1">
    <source>
        <dbReference type="ARBA" id="ARBA00022449"/>
    </source>
</evidence>
<dbReference type="InterPro" id="IPR004713">
    <property type="entry name" value="CaH_exchang"/>
</dbReference>
<reference evidence="4" key="2">
    <citation type="submission" date="2022-01" db="EMBL/GenBank/DDBJ databases">
        <authorList>
            <person name="Yamashiro T."/>
            <person name="Shiraishi A."/>
            <person name="Satake H."/>
            <person name="Nakayama K."/>
        </authorList>
    </citation>
    <scope>NUCLEOTIDE SEQUENCE</scope>
</reference>
<evidence type="ECO:0000256" key="2">
    <source>
        <dbReference type="ARBA" id="ARBA00023065"/>
    </source>
</evidence>
<protein>
    <submittedName>
        <fullName evidence="4">Uncharacterized protein</fullName>
    </submittedName>
</protein>
<dbReference type="PANTHER" id="PTHR31503:SF22">
    <property type="entry name" value="VACUOLAR CALCIUM ION TRANSPORTER"/>
    <property type="match status" value="1"/>
</dbReference>
<gene>
    <name evidence="4" type="ORF">Tco_0840600</name>
</gene>
<accession>A0ABQ5AXZ1</accession>
<feature type="transmembrane region" description="Helical" evidence="3">
    <location>
        <begin position="225"/>
        <end position="246"/>
    </location>
</feature>
<evidence type="ECO:0000313" key="5">
    <source>
        <dbReference type="Proteomes" id="UP001151760"/>
    </source>
</evidence>
<keyword evidence="2" id="KW-0406">Ion transport</keyword>
<comment type="caution">
    <text evidence="4">The sequence shown here is derived from an EMBL/GenBank/DDBJ whole genome shotgun (WGS) entry which is preliminary data.</text>
</comment>
<keyword evidence="3" id="KW-0472">Membrane</keyword>
<keyword evidence="5" id="KW-1185">Reference proteome</keyword>
<reference evidence="4" key="1">
    <citation type="journal article" date="2022" name="Int. J. Mol. Sci.">
        <title>Draft Genome of Tanacetum Coccineum: Genomic Comparison of Closely Related Tanacetum-Family Plants.</title>
        <authorList>
            <person name="Yamashiro T."/>
            <person name="Shiraishi A."/>
            <person name="Nakayama K."/>
            <person name="Satake H."/>
        </authorList>
    </citation>
    <scope>NUCLEOTIDE SEQUENCE</scope>
</reference>
<name>A0ABQ5AXZ1_9ASTR</name>